<evidence type="ECO:0000256" key="2">
    <source>
        <dbReference type="SAM" id="SignalP"/>
    </source>
</evidence>
<feature type="region of interest" description="Disordered" evidence="1">
    <location>
        <begin position="41"/>
        <end position="117"/>
    </location>
</feature>
<dbReference type="Gene3D" id="3.20.20.190">
    <property type="entry name" value="Phosphatidylinositol (PI) phosphodiesterase"/>
    <property type="match status" value="1"/>
</dbReference>
<dbReference type="PANTHER" id="PTHR13593:SF140">
    <property type="entry name" value="PLC-LIKE PHOSPHODIESTERASE"/>
    <property type="match status" value="1"/>
</dbReference>
<accession>A0ABR3V717</accession>
<dbReference type="InterPro" id="IPR001199">
    <property type="entry name" value="Cyt_B5-like_heme/steroid-bd"/>
</dbReference>
<dbReference type="PROSITE" id="PS50255">
    <property type="entry name" value="CYTOCHROME_B5_2"/>
    <property type="match status" value="1"/>
</dbReference>
<dbReference type="Proteomes" id="UP001583172">
    <property type="component" value="Unassembled WGS sequence"/>
</dbReference>
<feature type="domain" description="Cytochrome b5 heme-binding" evidence="3">
    <location>
        <begin position="437"/>
        <end position="513"/>
    </location>
</feature>
<feature type="chain" id="PRO_5046893395" description="Cytochrome b5 heme-binding domain-containing protein" evidence="2">
    <location>
        <begin position="23"/>
        <end position="518"/>
    </location>
</feature>
<evidence type="ECO:0000313" key="4">
    <source>
        <dbReference type="EMBL" id="KAL1837570.1"/>
    </source>
</evidence>
<evidence type="ECO:0000313" key="5">
    <source>
        <dbReference type="Proteomes" id="UP001583172"/>
    </source>
</evidence>
<feature type="compositionally biased region" description="Polar residues" evidence="1">
    <location>
        <begin position="74"/>
        <end position="84"/>
    </location>
</feature>
<dbReference type="EMBL" id="JAZGSY010000282">
    <property type="protein sequence ID" value="KAL1837570.1"/>
    <property type="molecule type" value="Genomic_DNA"/>
</dbReference>
<dbReference type="Pfam" id="PF26146">
    <property type="entry name" value="PI-PLC_X"/>
    <property type="match status" value="1"/>
</dbReference>
<dbReference type="SUPFAM" id="SSF51695">
    <property type="entry name" value="PLC-like phosphodiesterases"/>
    <property type="match status" value="1"/>
</dbReference>
<evidence type="ECO:0000259" key="3">
    <source>
        <dbReference type="PROSITE" id="PS50255"/>
    </source>
</evidence>
<dbReference type="InterPro" id="IPR036400">
    <property type="entry name" value="Cyt_B5-like_heme/steroid_sf"/>
</dbReference>
<name>A0ABR3V717_HUMIN</name>
<proteinExistence type="predicted"/>
<dbReference type="InterPro" id="IPR051057">
    <property type="entry name" value="PI-PLC_domain"/>
</dbReference>
<dbReference type="SMART" id="SM01117">
    <property type="entry name" value="Cyt-b5"/>
    <property type="match status" value="1"/>
</dbReference>
<evidence type="ECO:0000256" key="1">
    <source>
        <dbReference type="SAM" id="MobiDB-lite"/>
    </source>
</evidence>
<feature type="compositionally biased region" description="Low complexity" evidence="1">
    <location>
        <begin position="52"/>
        <end position="72"/>
    </location>
</feature>
<keyword evidence="2" id="KW-0732">Signal</keyword>
<sequence length="518" mass="56223">MASLRRIALFWAVSLVISPALTEDTTSSTTTTSLDITYLTGTVPRTSNVPPTSSQTSASSSTTDLASKAADTNPAESTDSLTYITGSSSPTPTASGNSTQTSSSSTSEAPAPTNTRPCNGYPELCERKYSNITQVGCHNSPFVRAGSAAANQQFPVIDQLNDGIRFLQGQIQWPVNGTVPHFCHTSCDLLDAGPITDWLRQVRDWVAAHPYDVVTVLLGNGNYSTPDFYVPYIEESGITQFVFTPAKVPLRRDDWPTLAELILTGQRVVMFLDYMADQNAYPWLLDEFSHMWETPFDPVDRSFPCTVQRPPDLNPDAARNDYLYLMNHNLNAEVSLLGQTILVPAVSELNVTNAADGEGSLGMAAANCRGDWGHPPTVLNVDYYNYGNYPGSVFEVAARMNNVTYERKPCCGPESNGAGRLKGGNYPAEAAPAATMSKQFTKAEVAQKKDGESILLIIDGGVYDVAGFLDQHPGGAKILKRMGGKDATKQFWKYHGKSVLEKYGPKLQVGTLKEEAKL</sequence>
<gene>
    <name evidence="4" type="ORF">VTJ49DRAFT_3651</name>
</gene>
<keyword evidence="5" id="KW-1185">Reference proteome</keyword>
<feature type="compositionally biased region" description="Low complexity" evidence="1">
    <location>
        <begin position="85"/>
        <end position="115"/>
    </location>
</feature>
<dbReference type="InterPro" id="IPR017946">
    <property type="entry name" value="PLC-like_Pdiesterase_TIM-brl"/>
</dbReference>
<dbReference type="Pfam" id="PF00173">
    <property type="entry name" value="Cyt-b5"/>
    <property type="match status" value="1"/>
</dbReference>
<organism evidence="4 5">
    <name type="scientific">Humicola insolens</name>
    <name type="common">Soft-rot fungus</name>
    <dbReference type="NCBI Taxonomy" id="85995"/>
    <lineage>
        <taxon>Eukaryota</taxon>
        <taxon>Fungi</taxon>
        <taxon>Dikarya</taxon>
        <taxon>Ascomycota</taxon>
        <taxon>Pezizomycotina</taxon>
        <taxon>Sordariomycetes</taxon>
        <taxon>Sordariomycetidae</taxon>
        <taxon>Sordariales</taxon>
        <taxon>Chaetomiaceae</taxon>
        <taxon>Mycothermus</taxon>
    </lineage>
</organism>
<feature type="signal peptide" evidence="2">
    <location>
        <begin position="1"/>
        <end position="22"/>
    </location>
</feature>
<dbReference type="SUPFAM" id="SSF55856">
    <property type="entry name" value="Cytochrome b5-like heme/steroid binding domain"/>
    <property type="match status" value="1"/>
</dbReference>
<comment type="caution">
    <text evidence="4">The sequence shown here is derived from an EMBL/GenBank/DDBJ whole genome shotgun (WGS) entry which is preliminary data.</text>
</comment>
<dbReference type="Gene3D" id="3.10.120.10">
    <property type="entry name" value="Cytochrome b5-like heme/steroid binding domain"/>
    <property type="match status" value="1"/>
</dbReference>
<dbReference type="PANTHER" id="PTHR13593">
    <property type="match status" value="1"/>
</dbReference>
<reference evidence="4 5" key="1">
    <citation type="journal article" date="2024" name="Commun. Biol.">
        <title>Comparative genomic analysis of thermophilic fungi reveals convergent evolutionary adaptations and gene losses.</title>
        <authorList>
            <person name="Steindorff A.S."/>
            <person name="Aguilar-Pontes M.V."/>
            <person name="Robinson A.J."/>
            <person name="Andreopoulos B."/>
            <person name="LaButti K."/>
            <person name="Kuo A."/>
            <person name="Mondo S."/>
            <person name="Riley R."/>
            <person name="Otillar R."/>
            <person name="Haridas S."/>
            <person name="Lipzen A."/>
            <person name="Grimwood J."/>
            <person name="Schmutz J."/>
            <person name="Clum A."/>
            <person name="Reid I.D."/>
            <person name="Moisan M.C."/>
            <person name="Butler G."/>
            <person name="Nguyen T.T.M."/>
            <person name="Dewar K."/>
            <person name="Conant G."/>
            <person name="Drula E."/>
            <person name="Henrissat B."/>
            <person name="Hansel C."/>
            <person name="Singer S."/>
            <person name="Hutchinson M.I."/>
            <person name="de Vries R.P."/>
            <person name="Natvig D.O."/>
            <person name="Powell A.J."/>
            <person name="Tsang A."/>
            <person name="Grigoriev I.V."/>
        </authorList>
    </citation>
    <scope>NUCLEOTIDE SEQUENCE [LARGE SCALE GENOMIC DNA]</scope>
    <source>
        <strain evidence="4 5">CBS 620.91</strain>
    </source>
</reference>
<protein>
    <recommendedName>
        <fullName evidence="3">Cytochrome b5 heme-binding domain-containing protein</fullName>
    </recommendedName>
</protein>